<evidence type="ECO:0000313" key="6">
    <source>
        <dbReference type="Proteomes" id="UP000191135"/>
    </source>
</evidence>
<dbReference type="InterPro" id="IPR058637">
    <property type="entry name" value="YknX-like_C"/>
</dbReference>
<dbReference type="Proteomes" id="UP000191135">
    <property type="component" value="Chromosome"/>
</dbReference>
<evidence type="ECO:0000256" key="2">
    <source>
        <dbReference type="SAM" id="Coils"/>
    </source>
</evidence>
<protein>
    <submittedName>
        <fullName evidence="5">Macrolide-specific efflux protein MacA</fullName>
    </submittedName>
</protein>
<dbReference type="InterPro" id="IPR006143">
    <property type="entry name" value="RND_pump_MFP"/>
</dbReference>
<dbReference type="STRING" id="1122214.Mame_03244"/>
<evidence type="ECO:0000256" key="1">
    <source>
        <dbReference type="ARBA" id="ARBA00009477"/>
    </source>
</evidence>
<dbReference type="Gene3D" id="2.40.30.170">
    <property type="match status" value="1"/>
</dbReference>
<evidence type="ECO:0000259" key="4">
    <source>
        <dbReference type="Pfam" id="PF25989"/>
    </source>
</evidence>
<evidence type="ECO:0000313" key="5">
    <source>
        <dbReference type="EMBL" id="AQZ52554.1"/>
    </source>
</evidence>
<name>A0A1U9Z4G6_9HYPH</name>
<dbReference type="PANTHER" id="PTHR30469">
    <property type="entry name" value="MULTIDRUG RESISTANCE PROTEIN MDTA"/>
    <property type="match status" value="1"/>
</dbReference>
<dbReference type="RefSeq" id="WP_018064232.1">
    <property type="nucleotide sequence ID" value="NZ_AQWH01000006.1"/>
</dbReference>
<dbReference type="OrthoDB" id="7422354at2"/>
<gene>
    <name evidence="5" type="primary">macA_4</name>
    <name evidence="5" type="ORF">Mame_03244</name>
</gene>
<sequence length="418" mass="44462">MTDKTTISSSSEPHGGRRALLRSLFLLLAMIPGSLAAAQETRHVTVVAARAGEVVGTATATGMVVARDEVPVHAEVEGEIIRVVLAETGDFVAADAALAVIDTADAELALAKNAVELRRARMLIEQERARLEKARVSEAEAATELTRNRSLVANGAVSERALSERENEQARAAADLALARHALEVAEAELELVERSRAEIERTVEKSTVRAPTAGLVLARNARTGHTASLSGEPLFVLAEDGVLELEAEVAEADFVRVRTGQTARFRIEGNDMPLVGRVRHRAAQIDAASRLGRVRIALDDPEGLVAGAFVSGRIDVVSRRAILLPASAIRFAGNGAAIVTVVEDGIVSKREVTTDLTQGDLIEVIDGIAPGERVVLKAGSFLKDGERVTPALFEYRLPNERSGNIAPDEASRLSRAG</sequence>
<dbReference type="GO" id="GO:1990281">
    <property type="term" value="C:efflux pump complex"/>
    <property type="evidence" value="ECO:0007669"/>
    <property type="project" value="TreeGrafter"/>
</dbReference>
<dbReference type="NCBIfam" id="TIGR01730">
    <property type="entry name" value="RND_mfp"/>
    <property type="match status" value="1"/>
</dbReference>
<feature type="coiled-coil region" evidence="2">
    <location>
        <begin position="176"/>
        <end position="203"/>
    </location>
</feature>
<dbReference type="Gene3D" id="1.10.287.470">
    <property type="entry name" value="Helix hairpin bin"/>
    <property type="match status" value="1"/>
</dbReference>
<keyword evidence="2" id="KW-0175">Coiled coil</keyword>
<organism evidence="5 6">
    <name type="scientific">Martelella mediterranea DSM 17316</name>
    <dbReference type="NCBI Taxonomy" id="1122214"/>
    <lineage>
        <taxon>Bacteria</taxon>
        <taxon>Pseudomonadati</taxon>
        <taxon>Pseudomonadota</taxon>
        <taxon>Alphaproteobacteria</taxon>
        <taxon>Hyphomicrobiales</taxon>
        <taxon>Aurantimonadaceae</taxon>
        <taxon>Martelella</taxon>
    </lineage>
</organism>
<dbReference type="SUPFAM" id="SSF111369">
    <property type="entry name" value="HlyD-like secretion proteins"/>
    <property type="match status" value="1"/>
</dbReference>
<dbReference type="GO" id="GO:0015562">
    <property type="term" value="F:efflux transmembrane transporter activity"/>
    <property type="evidence" value="ECO:0007669"/>
    <property type="project" value="TreeGrafter"/>
</dbReference>
<dbReference type="Pfam" id="PF25989">
    <property type="entry name" value="YknX_C"/>
    <property type="match status" value="1"/>
</dbReference>
<accession>A0A1U9Z4G6</accession>
<dbReference type="eggNOG" id="COG0845">
    <property type="taxonomic scope" value="Bacteria"/>
</dbReference>
<reference evidence="5 6" key="1">
    <citation type="submission" date="2017-03" db="EMBL/GenBank/DDBJ databases">
        <title>Foreign affairs: Plasmid Transfer between Roseobacters and Rhizobia.</title>
        <authorList>
            <person name="Bartling P."/>
            <person name="Bunk B."/>
            <person name="Overmann J."/>
            <person name="Brinkmann H."/>
            <person name="Petersen J."/>
        </authorList>
    </citation>
    <scope>NUCLEOTIDE SEQUENCE [LARGE SCALE GENOMIC DNA]</scope>
    <source>
        <strain evidence="5 6">MACL11</strain>
    </source>
</reference>
<keyword evidence="6" id="KW-1185">Reference proteome</keyword>
<dbReference type="Gene3D" id="2.40.50.100">
    <property type="match status" value="1"/>
</dbReference>
<dbReference type="InterPro" id="IPR058792">
    <property type="entry name" value="Beta-barrel_RND_2"/>
</dbReference>
<dbReference type="AlphaFoldDB" id="A0A1U9Z4G6"/>
<feature type="domain" description="CusB-like beta-barrel" evidence="3">
    <location>
        <begin position="246"/>
        <end position="314"/>
    </location>
</feature>
<proteinExistence type="inferred from homology"/>
<feature type="domain" description="YknX-like C-terminal permuted SH3-like" evidence="4">
    <location>
        <begin position="323"/>
        <end position="390"/>
    </location>
</feature>
<dbReference type="Gene3D" id="2.40.420.20">
    <property type="match status" value="1"/>
</dbReference>
<comment type="similarity">
    <text evidence="1">Belongs to the membrane fusion protein (MFP) (TC 8.A.1) family.</text>
</comment>
<evidence type="ECO:0000259" key="3">
    <source>
        <dbReference type="Pfam" id="PF25954"/>
    </source>
</evidence>
<dbReference type="PANTHER" id="PTHR30469:SF15">
    <property type="entry name" value="HLYD FAMILY OF SECRETION PROTEINS"/>
    <property type="match status" value="1"/>
</dbReference>
<dbReference type="Pfam" id="PF25954">
    <property type="entry name" value="Beta-barrel_RND_2"/>
    <property type="match status" value="1"/>
</dbReference>
<dbReference type="EMBL" id="CP020330">
    <property type="protein sequence ID" value="AQZ52554.1"/>
    <property type="molecule type" value="Genomic_DNA"/>
</dbReference>
<dbReference type="KEGG" id="mmed:Mame_03244"/>